<dbReference type="PANTHER" id="PTHR48079">
    <property type="entry name" value="PROTEIN YEEZ"/>
    <property type="match status" value="1"/>
</dbReference>
<comment type="caution">
    <text evidence="1">The sequence shown here is derived from an EMBL/GenBank/DDBJ whole genome shotgun (WGS) entry which is preliminary data.</text>
</comment>
<protein>
    <submittedName>
        <fullName evidence="1">NAD-dependent epimerase/dehydratase</fullName>
    </submittedName>
</protein>
<dbReference type="OrthoDB" id="10262413at2759"/>
<dbReference type="Gene3D" id="3.40.50.720">
    <property type="entry name" value="NAD(P)-binding Rossmann-like Domain"/>
    <property type="match status" value="1"/>
</dbReference>
<evidence type="ECO:0000313" key="2">
    <source>
        <dbReference type="Proteomes" id="UP000562929"/>
    </source>
</evidence>
<name>A0A8H4Q0I2_9HYPO</name>
<proteinExistence type="predicted"/>
<dbReference type="SUPFAM" id="SSF51735">
    <property type="entry name" value="NAD(P)-binding Rossmann-fold domains"/>
    <property type="match status" value="1"/>
</dbReference>
<dbReference type="GO" id="GO:0004029">
    <property type="term" value="F:aldehyde dehydrogenase (NAD+) activity"/>
    <property type="evidence" value="ECO:0007669"/>
    <property type="project" value="TreeGrafter"/>
</dbReference>
<sequence length="379" mass="41350">MPPAECKVLLVGVSGYIGGTVLDHLIRETTAWSQPLTFDLVVRREEQAEKIRETYQGRVNTTVWKGLGDTEFITQFSSQFDIIINAACGFVPDGAKAFVEGLALRLDKGHPVPWLLHVSGCTNLADLPLTGKAYPDRKWEDENSEEVFRLLERQEIEQGPYGQRTAELGVLTAAEESGVQALSLSLPIVFGRGTGLFNRDGVAIPLAMRYVVGHGHGFELSADARHGWVHVQDLADVFVLLVRTILSRQDRGVGYIPSGKGGIMFPVAGQCTGRELVSGCLDAAFDAGALPREETPQHKEIKQISLQEVIDELGAGSAAVTERSWAGTKVQIGTMAKKLLGWQPSRLEEAWREEFTNEIAAMQRGERDGVSMAGIIGVK</sequence>
<reference evidence="1 2" key="1">
    <citation type="journal article" date="2020" name="G3 (Bethesda)">
        <title>Genetic Underpinnings of Host Manipulation by Ophiocordyceps as Revealed by Comparative Transcriptomics.</title>
        <authorList>
            <person name="Will I."/>
            <person name="Das B."/>
            <person name="Trinh T."/>
            <person name="Brachmann A."/>
            <person name="Ohm R.A."/>
            <person name="de Bekker C."/>
        </authorList>
    </citation>
    <scope>NUCLEOTIDE SEQUENCE [LARGE SCALE GENOMIC DNA]</scope>
    <source>
        <strain evidence="1 2">EC05</strain>
    </source>
</reference>
<accession>A0A8H4Q0I2</accession>
<dbReference type="AlphaFoldDB" id="A0A8H4Q0I2"/>
<gene>
    <name evidence="1" type="ORF">GQ602_006973</name>
</gene>
<evidence type="ECO:0000313" key="1">
    <source>
        <dbReference type="EMBL" id="KAF4580836.1"/>
    </source>
</evidence>
<dbReference type="Proteomes" id="UP000562929">
    <property type="component" value="Unassembled WGS sequence"/>
</dbReference>
<dbReference type="GO" id="GO:0005737">
    <property type="term" value="C:cytoplasm"/>
    <property type="evidence" value="ECO:0007669"/>
    <property type="project" value="TreeGrafter"/>
</dbReference>
<dbReference type="InterPro" id="IPR036291">
    <property type="entry name" value="NAD(P)-bd_dom_sf"/>
</dbReference>
<dbReference type="EMBL" id="JAACLJ010000009">
    <property type="protein sequence ID" value="KAF4580836.1"/>
    <property type="molecule type" value="Genomic_DNA"/>
</dbReference>
<keyword evidence="2" id="KW-1185">Reference proteome</keyword>
<organism evidence="1 2">
    <name type="scientific">Ophiocordyceps camponoti-floridani</name>
    <dbReference type="NCBI Taxonomy" id="2030778"/>
    <lineage>
        <taxon>Eukaryota</taxon>
        <taxon>Fungi</taxon>
        <taxon>Dikarya</taxon>
        <taxon>Ascomycota</taxon>
        <taxon>Pezizomycotina</taxon>
        <taxon>Sordariomycetes</taxon>
        <taxon>Hypocreomycetidae</taxon>
        <taxon>Hypocreales</taxon>
        <taxon>Ophiocordycipitaceae</taxon>
        <taxon>Ophiocordyceps</taxon>
    </lineage>
</organism>
<dbReference type="InterPro" id="IPR051783">
    <property type="entry name" value="NAD(P)-dependent_oxidoreduct"/>
</dbReference>
<dbReference type="PANTHER" id="PTHR48079:SF6">
    <property type="entry name" value="NAD(P)-BINDING DOMAIN-CONTAINING PROTEIN-RELATED"/>
    <property type="match status" value="1"/>
</dbReference>